<protein>
    <recommendedName>
        <fullName evidence="3">Heme oxygenase</fullName>
    </recommendedName>
</protein>
<dbReference type="RefSeq" id="WP_173066035.1">
    <property type="nucleotide sequence ID" value="NZ_AP022853.1"/>
</dbReference>
<organism evidence="1 2">
    <name type="scientific">Sulfurimicrobium lacus</name>
    <dbReference type="NCBI Taxonomy" id="2715678"/>
    <lineage>
        <taxon>Bacteria</taxon>
        <taxon>Pseudomonadati</taxon>
        <taxon>Pseudomonadota</taxon>
        <taxon>Betaproteobacteria</taxon>
        <taxon>Nitrosomonadales</taxon>
        <taxon>Sulfuricellaceae</taxon>
        <taxon>Sulfurimicrobium</taxon>
    </lineage>
</organism>
<dbReference type="Proteomes" id="UP000502260">
    <property type="component" value="Chromosome"/>
</dbReference>
<keyword evidence="2" id="KW-1185">Reference proteome</keyword>
<dbReference type="KEGG" id="slac:SKTS_26620"/>
<evidence type="ECO:0000313" key="1">
    <source>
        <dbReference type="EMBL" id="BCB27776.1"/>
    </source>
</evidence>
<evidence type="ECO:0000313" key="2">
    <source>
        <dbReference type="Proteomes" id="UP000502260"/>
    </source>
</evidence>
<dbReference type="EMBL" id="AP022853">
    <property type="protein sequence ID" value="BCB27776.1"/>
    <property type="molecule type" value="Genomic_DNA"/>
</dbReference>
<sequence length="256" mass="28315">MMDVSFLSPLRERLNNHAVYGALQGIDDLNCFMSHHVHSVWDFMSLAKYLQGAIAPAAVPWIPFGDPSVRRFINEIILEEESDIGLPDSAGRETYASHFELYCQAMDEVGASAVKPLAFIELVKKDGIDAALEQGDVPEPAREFMRTTFGFIASGKPHVVAAAFALGREHVIPNMFRAFLAKMSIGKDQAPAFHYYLERHIHLDETSHAPLSLKMLEVLCGGDPVRIREAETAAAQAVEARIKFWSGVHEAILAGR</sequence>
<accession>A0A6F8VFH1</accession>
<proteinExistence type="predicted"/>
<name>A0A6F8VFH1_9PROT</name>
<dbReference type="SUPFAM" id="SSF48613">
    <property type="entry name" value="Heme oxygenase-like"/>
    <property type="match status" value="1"/>
</dbReference>
<dbReference type="InterPro" id="IPR016084">
    <property type="entry name" value="Haem_Oase-like_multi-hlx"/>
</dbReference>
<reference evidence="2" key="1">
    <citation type="submission" date="2020-03" db="EMBL/GenBank/DDBJ databases">
        <title>Complete genome sequence of sulfur-oxidizing bacterium skT11.</title>
        <authorList>
            <person name="Kanda M."/>
            <person name="Kojima H."/>
            <person name="Fukui M."/>
        </authorList>
    </citation>
    <scope>NUCLEOTIDE SEQUENCE [LARGE SCALE GENOMIC DNA]</scope>
    <source>
        <strain evidence="2">skT11</strain>
    </source>
</reference>
<dbReference type="Pfam" id="PF11251">
    <property type="entry name" value="DUF3050"/>
    <property type="match status" value="1"/>
</dbReference>
<gene>
    <name evidence="1" type="ORF">SKTS_26620</name>
</gene>
<dbReference type="Gene3D" id="1.20.910.10">
    <property type="entry name" value="Heme oxygenase-like"/>
    <property type="match status" value="1"/>
</dbReference>
<dbReference type="AlphaFoldDB" id="A0A6F8VFH1"/>
<evidence type="ECO:0008006" key="3">
    <source>
        <dbReference type="Google" id="ProtNLM"/>
    </source>
</evidence>
<dbReference type="InterPro" id="IPR024423">
    <property type="entry name" value="DUF3050"/>
</dbReference>